<evidence type="ECO:0000256" key="3">
    <source>
        <dbReference type="ARBA" id="ARBA00022729"/>
    </source>
</evidence>
<evidence type="ECO:0000256" key="4">
    <source>
        <dbReference type="RuleBase" id="RU003744"/>
    </source>
</evidence>
<evidence type="ECO:0000313" key="9">
    <source>
        <dbReference type="Proteomes" id="UP001596456"/>
    </source>
</evidence>
<evidence type="ECO:0000256" key="1">
    <source>
        <dbReference type="ARBA" id="ARBA00004196"/>
    </source>
</evidence>
<evidence type="ECO:0000259" key="7">
    <source>
        <dbReference type="SMART" id="SM00079"/>
    </source>
</evidence>
<feature type="domain" description="Solute-binding protein family 3/N-terminal" evidence="6">
    <location>
        <begin position="36"/>
        <end position="285"/>
    </location>
</feature>
<feature type="chain" id="PRO_5045260677" evidence="5">
    <location>
        <begin position="19"/>
        <end position="293"/>
    </location>
</feature>
<comment type="caution">
    <text evidence="8">The sequence shown here is derived from an EMBL/GenBank/DDBJ whole genome shotgun (WGS) entry which is preliminary data.</text>
</comment>
<proteinExistence type="inferred from homology"/>
<dbReference type="SUPFAM" id="SSF53850">
    <property type="entry name" value="Periplasmic binding protein-like II"/>
    <property type="match status" value="1"/>
</dbReference>
<evidence type="ECO:0000313" key="8">
    <source>
        <dbReference type="EMBL" id="MFC7332663.1"/>
    </source>
</evidence>
<dbReference type="SMART" id="SM00062">
    <property type="entry name" value="PBPb"/>
    <property type="match status" value="1"/>
</dbReference>
<dbReference type="PANTHER" id="PTHR35936">
    <property type="entry name" value="MEMBRANE-BOUND LYTIC MUREIN TRANSGLYCOSYLASE F"/>
    <property type="match status" value="1"/>
</dbReference>
<dbReference type="InterPro" id="IPR001638">
    <property type="entry name" value="Solute-binding_3/MltF_N"/>
</dbReference>
<feature type="domain" description="Ionotropic glutamate receptor C-terminal" evidence="7">
    <location>
        <begin position="36"/>
        <end position="284"/>
    </location>
</feature>
<dbReference type="Pfam" id="PF00497">
    <property type="entry name" value="SBP_bac_3"/>
    <property type="match status" value="1"/>
</dbReference>
<sequence>MTSWFVRGLAAASVLVLAACGEQSDGQGADRPVPDPLRIATEGAYPPYNMTDAAGNLTGFDVDVAREVCARIKVECRIVAQNWDGIIPGLQTGKYDAIAAGMSITEERERVVAFTQGYATTPAYFVALNDSPLQDTDTGLERVNLTDLDEAEKAALATLRERLKGRTVGVQSATIHANFLDQYLADTVSVRRYDTQENLSMDLAAGRIDAGLADASAWEAFLDSPEGRNASFFGPGFDGGLFGRGMGIAIRQNEPALLDALNGALASMQQDGTLKRLSEQWFGFDASMPAGTR</sequence>
<dbReference type="PANTHER" id="PTHR35936:SF17">
    <property type="entry name" value="ARGININE-BINDING EXTRACELLULAR PROTEIN ARTP"/>
    <property type="match status" value="1"/>
</dbReference>
<reference evidence="9" key="1">
    <citation type="journal article" date="2019" name="Int. J. Syst. Evol. Microbiol.">
        <title>The Global Catalogue of Microorganisms (GCM) 10K type strain sequencing project: providing services to taxonomists for standard genome sequencing and annotation.</title>
        <authorList>
            <consortium name="The Broad Institute Genomics Platform"/>
            <consortium name="The Broad Institute Genome Sequencing Center for Infectious Disease"/>
            <person name="Wu L."/>
            <person name="Ma J."/>
        </authorList>
    </citation>
    <scope>NUCLEOTIDE SEQUENCE [LARGE SCALE GENOMIC DNA]</scope>
    <source>
        <strain evidence="9">CGMCC 1.16275</strain>
    </source>
</reference>
<dbReference type="EMBL" id="JBHTCM010000006">
    <property type="protein sequence ID" value="MFC7332663.1"/>
    <property type="molecule type" value="Genomic_DNA"/>
</dbReference>
<dbReference type="Gene3D" id="3.40.190.10">
    <property type="entry name" value="Periplasmic binding protein-like II"/>
    <property type="match status" value="2"/>
</dbReference>
<feature type="signal peptide" evidence="5">
    <location>
        <begin position="1"/>
        <end position="18"/>
    </location>
</feature>
<accession>A0ABW2KTD8</accession>
<dbReference type="RefSeq" id="WP_377357214.1">
    <property type="nucleotide sequence ID" value="NZ_JBHTCM010000006.1"/>
</dbReference>
<keyword evidence="9" id="KW-1185">Reference proteome</keyword>
<keyword evidence="3 5" id="KW-0732">Signal</keyword>
<dbReference type="SMART" id="SM00079">
    <property type="entry name" value="PBPe"/>
    <property type="match status" value="1"/>
</dbReference>
<dbReference type="InterPro" id="IPR001320">
    <property type="entry name" value="Iontro_rcpt_C"/>
</dbReference>
<evidence type="ECO:0000256" key="2">
    <source>
        <dbReference type="ARBA" id="ARBA00010333"/>
    </source>
</evidence>
<organism evidence="8 9">
    <name type="scientific">Rhodocista pekingensis</name>
    <dbReference type="NCBI Taxonomy" id="201185"/>
    <lineage>
        <taxon>Bacteria</taxon>
        <taxon>Pseudomonadati</taxon>
        <taxon>Pseudomonadota</taxon>
        <taxon>Alphaproteobacteria</taxon>
        <taxon>Rhodospirillales</taxon>
        <taxon>Azospirillaceae</taxon>
        <taxon>Rhodocista</taxon>
    </lineage>
</organism>
<evidence type="ECO:0000256" key="5">
    <source>
        <dbReference type="SAM" id="SignalP"/>
    </source>
</evidence>
<evidence type="ECO:0000259" key="6">
    <source>
        <dbReference type="SMART" id="SM00062"/>
    </source>
</evidence>
<protein>
    <submittedName>
        <fullName evidence="8">Transporter substrate-binding domain-containing protein</fullName>
    </submittedName>
</protein>
<comment type="subcellular location">
    <subcellularLocation>
        <location evidence="1">Cell envelope</location>
    </subcellularLocation>
</comment>
<dbReference type="PROSITE" id="PS01039">
    <property type="entry name" value="SBP_BACTERIAL_3"/>
    <property type="match status" value="1"/>
</dbReference>
<dbReference type="Proteomes" id="UP001596456">
    <property type="component" value="Unassembled WGS sequence"/>
</dbReference>
<gene>
    <name evidence="8" type="ORF">ACFQPS_05775</name>
</gene>
<dbReference type="InterPro" id="IPR018313">
    <property type="entry name" value="SBP_3_CS"/>
</dbReference>
<name>A0ABW2KTD8_9PROT</name>
<dbReference type="PROSITE" id="PS51257">
    <property type="entry name" value="PROKAR_LIPOPROTEIN"/>
    <property type="match status" value="1"/>
</dbReference>
<comment type="similarity">
    <text evidence="2 4">Belongs to the bacterial solute-binding protein 3 family.</text>
</comment>